<feature type="region of interest" description="Disordered" evidence="4">
    <location>
        <begin position="326"/>
        <end position="351"/>
    </location>
</feature>
<dbReference type="Proteomes" id="UP001211006">
    <property type="component" value="Unassembled WGS sequence"/>
</dbReference>
<protein>
    <submittedName>
        <fullName evidence="6">MobA/MobL family protein</fullName>
    </submittedName>
</protein>
<evidence type="ECO:0000256" key="4">
    <source>
        <dbReference type="SAM" id="MobiDB-lite"/>
    </source>
</evidence>
<comment type="caution">
    <text evidence="6">The sequence shown here is derived from an EMBL/GenBank/DDBJ whole genome shotgun (WGS) entry which is preliminary data.</text>
</comment>
<dbReference type="RefSeq" id="WP_271908713.1">
    <property type="nucleotide sequence ID" value="NZ_JAQLWN010000029.1"/>
</dbReference>
<proteinExistence type="inferred from homology"/>
<name>A0AAW6C4U6_FLAPL</name>
<keyword evidence="2" id="KW-0184">Conjugation</keyword>
<dbReference type="Pfam" id="PF03389">
    <property type="entry name" value="MobA_MobL"/>
    <property type="match status" value="1"/>
</dbReference>
<dbReference type="EMBL" id="JAQLWO010000033">
    <property type="protein sequence ID" value="MDB7908453.1"/>
    <property type="molecule type" value="Genomic_DNA"/>
</dbReference>
<feature type="compositionally biased region" description="Basic and acidic residues" evidence="4">
    <location>
        <begin position="326"/>
        <end position="348"/>
    </location>
</feature>
<sequence>MAIYHCHCQVISRGQGRSAVAAAAYRSGEKITNSYDGVTHDYRKKKGIVYKEIMLCENAPEEWKSRAIFWNNIEQTECDTAARLAREFEIALPIELSTEEQIDFVRAFVHENFVNIGMCADFAIHDKGDGNPHCHILLTMRPIDRNGKWESKMEKVYLCKNREGVERGFTAKELKEQETGEWEKQLPYFRNGKVSARPVYLTKWEAEHDLRYKEYVRVKGKNNPKKSKYDRQNPTITLWNSSEFMNLIRSKLADAINAELMAKSLDVRVDHRSYKDQGIFEIPTQHMGVAATNMERRGVASMRGEENRKFEIINEHLHKINEEIKEKEAERERFKGNQKEKGTYEHGHGASTQTENWIGRKVYLAATKEIVTALRIVRIEGIKTPNQFRESADDLEKKCDSISDLIDSLEQKIGHYREAEEYLRDYQKYETVAQAYQKQNPLFKRGFKTKYQSELSKLYQAKQWLEQMKIKTDIPPEKVEELIKEKEREVGQLKNELAEAQERIRALRAAEKVIARLQERDRGRARGRTETTFREGEHYHEKI</sequence>
<gene>
    <name evidence="6" type="ORF">PND83_20930</name>
</gene>
<evidence type="ECO:0000313" key="7">
    <source>
        <dbReference type="Proteomes" id="UP001211006"/>
    </source>
</evidence>
<dbReference type="AlphaFoldDB" id="A0AAW6C4U6"/>
<dbReference type="NCBIfam" id="NF041496">
    <property type="entry name" value="MobQ"/>
    <property type="match status" value="1"/>
</dbReference>
<evidence type="ECO:0000256" key="3">
    <source>
        <dbReference type="SAM" id="Coils"/>
    </source>
</evidence>
<accession>A0AAW6C4U6</accession>
<dbReference type="InterPro" id="IPR005053">
    <property type="entry name" value="MobA_MobL"/>
</dbReference>
<keyword evidence="3" id="KW-0175">Coiled coil</keyword>
<comment type="similarity">
    <text evidence="1">Belongs to the MobA/MobL family.</text>
</comment>
<organism evidence="6 7">
    <name type="scientific">Flavonifractor plautii</name>
    <name type="common">Fusobacterium plautii</name>
    <dbReference type="NCBI Taxonomy" id="292800"/>
    <lineage>
        <taxon>Bacteria</taxon>
        <taxon>Bacillati</taxon>
        <taxon>Bacillota</taxon>
        <taxon>Clostridia</taxon>
        <taxon>Eubacteriales</taxon>
        <taxon>Oscillospiraceae</taxon>
        <taxon>Flavonifractor</taxon>
    </lineage>
</organism>
<evidence type="ECO:0000256" key="1">
    <source>
        <dbReference type="ARBA" id="ARBA00010873"/>
    </source>
</evidence>
<evidence type="ECO:0000256" key="2">
    <source>
        <dbReference type="ARBA" id="ARBA00022971"/>
    </source>
</evidence>
<feature type="domain" description="MobA/MobL protein" evidence="5">
    <location>
        <begin position="17"/>
        <end position="297"/>
    </location>
</feature>
<reference evidence="6" key="1">
    <citation type="submission" date="2023-01" db="EMBL/GenBank/DDBJ databases">
        <title>Human gut microbiome strain richness.</title>
        <authorList>
            <person name="Chen-Liaw A."/>
        </authorList>
    </citation>
    <scope>NUCLEOTIDE SEQUENCE</scope>
    <source>
        <strain evidence="6">2225st1_A6_2225SCRN_200828</strain>
    </source>
</reference>
<evidence type="ECO:0000313" key="6">
    <source>
        <dbReference type="EMBL" id="MDB7908453.1"/>
    </source>
</evidence>
<dbReference type="Gene3D" id="3.30.930.30">
    <property type="match status" value="1"/>
</dbReference>
<feature type="coiled-coil region" evidence="3">
    <location>
        <begin position="476"/>
        <end position="520"/>
    </location>
</feature>
<feature type="coiled-coil region" evidence="3">
    <location>
        <begin position="392"/>
        <end position="439"/>
    </location>
</feature>
<evidence type="ECO:0000259" key="5">
    <source>
        <dbReference type="Pfam" id="PF03389"/>
    </source>
</evidence>